<dbReference type="GO" id="GO:0003677">
    <property type="term" value="F:DNA binding"/>
    <property type="evidence" value="ECO:0007669"/>
    <property type="project" value="UniProtKB-KW"/>
</dbReference>
<protein>
    <recommendedName>
        <fullName evidence="2">Integrase SAM-like N-terminal domain-containing protein</fullName>
    </recommendedName>
</protein>
<dbReference type="Gene3D" id="1.10.150.130">
    <property type="match status" value="1"/>
</dbReference>
<evidence type="ECO:0000313" key="3">
    <source>
        <dbReference type="EMBL" id="PAV30155.1"/>
    </source>
</evidence>
<evidence type="ECO:0000256" key="1">
    <source>
        <dbReference type="ARBA" id="ARBA00023125"/>
    </source>
</evidence>
<feature type="domain" description="Integrase SAM-like N-terminal" evidence="2">
    <location>
        <begin position="59"/>
        <end position="106"/>
    </location>
</feature>
<evidence type="ECO:0000313" key="4">
    <source>
        <dbReference type="Proteomes" id="UP000218887"/>
    </source>
</evidence>
<reference evidence="3 4" key="1">
    <citation type="submission" date="2017-08" db="EMBL/GenBank/DDBJ databases">
        <title>Virgibacillus indicus sp. nov. and Virgibacillus profoundi sp. nov, two moderately halophilic bacteria isolated from marine sediment by using the Microfluidic Streak Plate.</title>
        <authorList>
            <person name="Xu B."/>
            <person name="Hu B."/>
            <person name="Wang J."/>
            <person name="Zhu Y."/>
            <person name="Huang L."/>
            <person name="Du W."/>
            <person name="Huang Y."/>
        </authorList>
    </citation>
    <scope>NUCLEOTIDE SEQUENCE [LARGE SCALE GENOMIC DNA]</scope>
    <source>
        <strain evidence="3 4">IO3-P3-H5</strain>
    </source>
</reference>
<accession>A0A2A2IG99</accession>
<dbReference type="InterPro" id="IPR004107">
    <property type="entry name" value="Integrase_SAM-like_N"/>
</dbReference>
<keyword evidence="4" id="KW-1185">Reference proteome</keyword>
<dbReference type="InterPro" id="IPR010998">
    <property type="entry name" value="Integrase_recombinase_N"/>
</dbReference>
<dbReference type="OrthoDB" id="9801717at2"/>
<sequence length="117" mass="13622">MINDTSRLMNDMNVITSVLSPDVDEVKMKLRLEEVLNNYEIHRKTETQIEDDFPEKVEMFLSARELEGLSAETLKGYLIELRMFNKFTKKATVQITTLDIRQYLASNKSWMVGTVDN</sequence>
<dbReference type="Pfam" id="PF13495">
    <property type="entry name" value="Phage_int_SAM_4"/>
    <property type="match status" value="1"/>
</dbReference>
<dbReference type="Proteomes" id="UP000218887">
    <property type="component" value="Unassembled WGS sequence"/>
</dbReference>
<keyword evidence="1" id="KW-0238">DNA-binding</keyword>
<name>A0A2A2IG99_9BACI</name>
<dbReference type="EMBL" id="NPOA01000004">
    <property type="protein sequence ID" value="PAV30155.1"/>
    <property type="molecule type" value="Genomic_DNA"/>
</dbReference>
<dbReference type="RefSeq" id="WP_095654757.1">
    <property type="nucleotide sequence ID" value="NZ_NPOA01000004.1"/>
</dbReference>
<evidence type="ECO:0000259" key="2">
    <source>
        <dbReference type="Pfam" id="PF13495"/>
    </source>
</evidence>
<organism evidence="3 4">
    <name type="scientific">Virgibacillus profundi</name>
    <dbReference type="NCBI Taxonomy" id="2024555"/>
    <lineage>
        <taxon>Bacteria</taxon>
        <taxon>Bacillati</taxon>
        <taxon>Bacillota</taxon>
        <taxon>Bacilli</taxon>
        <taxon>Bacillales</taxon>
        <taxon>Bacillaceae</taxon>
        <taxon>Virgibacillus</taxon>
    </lineage>
</organism>
<gene>
    <name evidence="3" type="ORF">CIL05_06725</name>
</gene>
<dbReference type="AlphaFoldDB" id="A0A2A2IG99"/>
<dbReference type="GO" id="GO:0015074">
    <property type="term" value="P:DNA integration"/>
    <property type="evidence" value="ECO:0007669"/>
    <property type="project" value="InterPro"/>
</dbReference>
<comment type="caution">
    <text evidence="3">The sequence shown here is derived from an EMBL/GenBank/DDBJ whole genome shotgun (WGS) entry which is preliminary data.</text>
</comment>
<proteinExistence type="predicted"/>